<evidence type="ECO:0000256" key="2">
    <source>
        <dbReference type="ARBA" id="ARBA00022670"/>
    </source>
</evidence>
<protein>
    <recommendedName>
        <fullName evidence="5">PPPDE domain-containing protein</fullName>
    </recommendedName>
</protein>
<keyword evidence="3" id="KW-0378">Hydrolase</keyword>
<dbReference type="InParanoid" id="A0A078AF34"/>
<sequence>MGTVRDQQKLNQIMEEVKFEFKANQYDLIKKNCNHFSEAFTLSLLGKRIPSFINRASRIGFYASCFLPKMIKNSNPIPQDQDHTQNVQTRGNDAYNNQPQNLPFQMDSTNSDYTMDSSRVAFTGKGYRIADYETDNI</sequence>
<comment type="similarity">
    <text evidence="1">Belongs to the DeSI family.</text>
</comment>
<dbReference type="Gene3D" id="3.90.1720.30">
    <property type="entry name" value="PPPDE domains"/>
    <property type="match status" value="1"/>
</dbReference>
<evidence type="ECO:0000256" key="4">
    <source>
        <dbReference type="SAM" id="MobiDB-lite"/>
    </source>
</evidence>
<feature type="domain" description="PPPDE" evidence="5">
    <location>
        <begin position="1"/>
        <end position="71"/>
    </location>
</feature>
<evidence type="ECO:0000313" key="7">
    <source>
        <dbReference type="Proteomes" id="UP000039865"/>
    </source>
</evidence>
<dbReference type="AlphaFoldDB" id="A0A078AF34"/>
<dbReference type="GO" id="GO:0101005">
    <property type="term" value="F:deubiquitinase activity"/>
    <property type="evidence" value="ECO:0007669"/>
    <property type="project" value="TreeGrafter"/>
</dbReference>
<dbReference type="OrthoDB" id="442885at2759"/>
<evidence type="ECO:0000259" key="5">
    <source>
        <dbReference type="PROSITE" id="PS51858"/>
    </source>
</evidence>
<reference evidence="6 7" key="1">
    <citation type="submission" date="2014-06" db="EMBL/GenBank/DDBJ databases">
        <authorList>
            <person name="Swart Estienne"/>
        </authorList>
    </citation>
    <scope>NUCLEOTIDE SEQUENCE [LARGE SCALE GENOMIC DNA]</scope>
    <source>
        <strain evidence="6 7">130c</strain>
    </source>
</reference>
<evidence type="ECO:0000313" key="6">
    <source>
        <dbReference type="EMBL" id="CDW80132.1"/>
    </source>
</evidence>
<evidence type="ECO:0000256" key="3">
    <source>
        <dbReference type="ARBA" id="ARBA00022801"/>
    </source>
</evidence>
<dbReference type="Proteomes" id="UP000039865">
    <property type="component" value="Unassembled WGS sequence"/>
</dbReference>
<dbReference type="InterPro" id="IPR008580">
    <property type="entry name" value="PPPDE_dom"/>
</dbReference>
<dbReference type="GO" id="GO:0016579">
    <property type="term" value="P:protein deubiquitination"/>
    <property type="evidence" value="ECO:0007669"/>
    <property type="project" value="TreeGrafter"/>
</dbReference>
<proteinExistence type="inferred from homology"/>
<dbReference type="PANTHER" id="PTHR12378:SF80">
    <property type="entry name" value="IP06716P-RELATED"/>
    <property type="match status" value="1"/>
</dbReference>
<dbReference type="EMBL" id="CCKQ01008669">
    <property type="protein sequence ID" value="CDW80132.1"/>
    <property type="molecule type" value="Genomic_DNA"/>
</dbReference>
<dbReference type="Pfam" id="PF05903">
    <property type="entry name" value="Peptidase_C97"/>
    <property type="match status" value="1"/>
</dbReference>
<dbReference type="PANTHER" id="PTHR12378">
    <property type="entry name" value="DESUMOYLATING ISOPEPTIDASE"/>
    <property type="match status" value="1"/>
</dbReference>
<organism evidence="6 7">
    <name type="scientific">Stylonychia lemnae</name>
    <name type="common">Ciliate</name>
    <dbReference type="NCBI Taxonomy" id="5949"/>
    <lineage>
        <taxon>Eukaryota</taxon>
        <taxon>Sar</taxon>
        <taxon>Alveolata</taxon>
        <taxon>Ciliophora</taxon>
        <taxon>Intramacronucleata</taxon>
        <taxon>Spirotrichea</taxon>
        <taxon>Stichotrichia</taxon>
        <taxon>Sporadotrichida</taxon>
        <taxon>Oxytrichidae</taxon>
        <taxon>Stylonychinae</taxon>
        <taxon>Stylonychia</taxon>
    </lineage>
</organism>
<gene>
    <name evidence="6" type="primary">Contig8669.g9249</name>
    <name evidence="6" type="ORF">STYLEM_9128</name>
</gene>
<evidence type="ECO:0000256" key="1">
    <source>
        <dbReference type="ARBA" id="ARBA00008140"/>
    </source>
</evidence>
<feature type="region of interest" description="Disordered" evidence="4">
    <location>
        <begin position="75"/>
        <end position="101"/>
    </location>
</feature>
<dbReference type="InterPro" id="IPR042266">
    <property type="entry name" value="PPPDE_sf"/>
</dbReference>
<accession>A0A078AF34</accession>
<name>A0A078AF34_STYLE</name>
<keyword evidence="2" id="KW-0645">Protease</keyword>
<dbReference type="GO" id="GO:0006508">
    <property type="term" value="P:proteolysis"/>
    <property type="evidence" value="ECO:0007669"/>
    <property type="project" value="UniProtKB-KW"/>
</dbReference>
<keyword evidence="7" id="KW-1185">Reference proteome</keyword>
<dbReference type="PROSITE" id="PS51858">
    <property type="entry name" value="PPPDE"/>
    <property type="match status" value="1"/>
</dbReference>